<keyword evidence="3" id="KW-1185">Reference proteome</keyword>
<dbReference type="GeneID" id="11138293"/>
<dbReference type="RefSeq" id="WP_014027483.1">
    <property type="nucleotide sequence ID" value="NC_015931.1"/>
</dbReference>
<accession>G0EDK2</accession>
<dbReference type="InParanoid" id="G0EDK2"/>
<keyword evidence="1" id="KW-0472">Membrane</keyword>
<gene>
    <name evidence="2" type="ordered locus">Pyrfu_1953</name>
</gene>
<name>G0EDK2_PYRF1</name>
<dbReference type="HOGENOM" id="CLU_1665566_0_0_2"/>
<sequence>MGETRSISSVLALTLILVLTIIVALAAVSIMFYWYSWSVSYVEQLRVLGDSYIEATSDYTIVALHLMNEGKRSAVIVSVTVGHWDVPLSYFQVIIEAGNARKLTSAIEVGPGSTVWLRAIVPASQLPIAANQLDTVKVEMLLDSGRRITAILGVIRAR</sequence>
<dbReference type="KEGG" id="pfm:Pyrfu_1953"/>
<organism evidence="2 3">
    <name type="scientific">Pyrolobus fumarii (strain DSM 11204 / 1A)</name>
    <dbReference type="NCBI Taxonomy" id="694429"/>
    <lineage>
        <taxon>Archaea</taxon>
        <taxon>Thermoproteota</taxon>
        <taxon>Thermoprotei</taxon>
        <taxon>Desulfurococcales</taxon>
        <taxon>Pyrodictiaceae</taxon>
        <taxon>Pyrolobus</taxon>
    </lineage>
</organism>
<keyword evidence="1" id="KW-1133">Transmembrane helix</keyword>
<evidence type="ECO:0000256" key="1">
    <source>
        <dbReference type="SAM" id="Phobius"/>
    </source>
</evidence>
<dbReference type="Proteomes" id="UP000001037">
    <property type="component" value="Chromosome"/>
</dbReference>
<feature type="transmembrane region" description="Helical" evidence="1">
    <location>
        <begin position="12"/>
        <end position="35"/>
    </location>
</feature>
<keyword evidence="1" id="KW-0812">Transmembrane</keyword>
<evidence type="ECO:0000313" key="2">
    <source>
        <dbReference type="EMBL" id="AEM39806.1"/>
    </source>
</evidence>
<dbReference type="AlphaFoldDB" id="G0EDK2"/>
<dbReference type="eggNOG" id="arCOG03871">
    <property type="taxonomic scope" value="Archaea"/>
</dbReference>
<reference evidence="2 3" key="1">
    <citation type="journal article" date="2011" name="Stand. Genomic Sci.">
        <title>Complete genome sequence of the hyperthermophilic chemolithoautotroph Pyrolobus fumarii type strain (1A).</title>
        <authorList>
            <person name="Anderson I."/>
            <person name="Goker M."/>
            <person name="Nolan M."/>
            <person name="Lucas S."/>
            <person name="Hammon N."/>
            <person name="Deshpande S."/>
            <person name="Cheng J.F."/>
            <person name="Tapia R."/>
            <person name="Han C."/>
            <person name="Goodwin L."/>
            <person name="Pitluck S."/>
            <person name="Huntemann M."/>
            <person name="Liolios K."/>
            <person name="Ivanova N."/>
            <person name="Pagani I."/>
            <person name="Mavromatis K."/>
            <person name="Ovchinikova G."/>
            <person name="Pati A."/>
            <person name="Chen A."/>
            <person name="Palaniappan K."/>
            <person name="Land M."/>
            <person name="Hauser L."/>
            <person name="Brambilla E.M."/>
            <person name="Huber H."/>
            <person name="Yasawong M."/>
            <person name="Rohde M."/>
            <person name="Spring S."/>
            <person name="Abt B."/>
            <person name="Sikorski J."/>
            <person name="Wirth R."/>
            <person name="Detter J.C."/>
            <person name="Woyke T."/>
            <person name="Bristow J."/>
            <person name="Eisen J.A."/>
            <person name="Markowitz V."/>
            <person name="Hugenholtz P."/>
            <person name="Kyrpides N.C."/>
            <person name="Klenk H.P."/>
            <person name="Lapidus A."/>
        </authorList>
    </citation>
    <scope>NUCLEOTIDE SEQUENCE [LARGE SCALE GENOMIC DNA]</scope>
    <source>
        <strain evidence="3">DSM 11204 / 1A</strain>
    </source>
</reference>
<proteinExistence type="predicted"/>
<dbReference type="EMBL" id="CP002838">
    <property type="protein sequence ID" value="AEM39806.1"/>
    <property type="molecule type" value="Genomic_DNA"/>
</dbReference>
<evidence type="ECO:0000313" key="3">
    <source>
        <dbReference type="Proteomes" id="UP000001037"/>
    </source>
</evidence>
<protein>
    <submittedName>
        <fullName evidence="2">Uncharacterized protein</fullName>
    </submittedName>
</protein>